<dbReference type="CDD" id="cd03809">
    <property type="entry name" value="GT4_MtfB-like"/>
    <property type="match status" value="1"/>
</dbReference>
<dbReference type="SUPFAM" id="SSF53756">
    <property type="entry name" value="UDP-Glycosyltransferase/glycogen phosphorylase"/>
    <property type="match status" value="1"/>
</dbReference>
<name>A0A1F7UTI0_9BACT</name>
<evidence type="ECO:0000259" key="3">
    <source>
        <dbReference type="Pfam" id="PF13439"/>
    </source>
</evidence>
<comment type="caution">
    <text evidence="4">The sequence shown here is derived from an EMBL/GenBank/DDBJ whole genome shotgun (WGS) entry which is preliminary data.</text>
</comment>
<dbReference type="InterPro" id="IPR001296">
    <property type="entry name" value="Glyco_trans_1"/>
</dbReference>
<accession>A0A1F7UTI0</accession>
<dbReference type="PANTHER" id="PTHR46401:SF2">
    <property type="entry name" value="GLYCOSYLTRANSFERASE WBBK-RELATED"/>
    <property type="match status" value="1"/>
</dbReference>
<keyword evidence="1" id="KW-0808">Transferase</keyword>
<dbReference type="InterPro" id="IPR028098">
    <property type="entry name" value="Glyco_trans_4-like_N"/>
</dbReference>
<feature type="domain" description="Glycosyl transferase family 1" evidence="2">
    <location>
        <begin position="204"/>
        <end position="371"/>
    </location>
</feature>
<gene>
    <name evidence="4" type="ORF">A3B21_01270</name>
</gene>
<protein>
    <recommendedName>
        <fullName evidence="6">Glycosyl transferase family 1 domain-containing protein</fullName>
    </recommendedName>
</protein>
<evidence type="ECO:0000256" key="1">
    <source>
        <dbReference type="ARBA" id="ARBA00022679"/>
    </source>
</evidence>
<dbReference type="Gene3D" id="3.40.50.2000">
    <property type="entry name" value="Glycogen Phosphorylase B"/>
    <property type="match status" value="2"/>
</dbReference>
<organism evidence="4 5">
    <name type="scientific">Candidatus Uhrbacteria bacterium RIFCSPLOWO2_01_FULL_47_24</name>
    <dbReference type="NCBI Taxonomy" id="1802401"/>
    <lineage>
        <taxon>Bacteria</taxon>
        <taxon>Candidatus Uhriibacteriota</taxon>
    </lineage>
</organism>
<dbReference type="PANTHER" id="PTHR46401">
    <property type="entry name" value="GLYCOSYLTRANSFERASE WBBK-RELATED"/>
    <property type="match status" value="1"/>
</dbReference>
<evidence type="ECO:0008006" key="6">
    <source>
        <dbReference type="Google" id="ProtNLM"/>
    </source>
</evidence>
<dbReference type="AlphaFoldDB" id="A0A1F7UTI0"/>
<dbReference type="EMBL" id="MGEJ01000011">
    <property type="protein sequence ID" value="OGL81024.1"/>
    <property type="molecule type" value="Genomic_DNA"/>
</dbReference>
<dbReference type="Pfam" id="PF13439">
    <property type="entry name" value="Glyco_transf_4"/>
    <property type="match status" value="1"/>
</dbReference>
<dbReference type="STRING" id="1802401.A3B21_01270"/>
<sequence length="382" mass="43841">MHIAIDARMYGTAQRGIGRYLMKLIEALEQISPSPQPSPTEGEGEIRYTIFLRRANFDEYQPKNPRFHKALWNAQWYGIREQLSTYYLLRTTASLIHFPHWNVPFFFNRPFVVTIHDLELFSSNRTRESSTRGRITYWLKFQAFKLIFSHAVLAARAIIVPSNFVKEQLLDKYPQVRKKVQVIYEAATLVNSSQTTVHSKSNQTVNREPMTDDFVLYIGAAYPHKNLARLLEAWKIVRAQLPEYKLVLVGREDWFWKKLKSTSYVLHTTSSIVFYGSATDSELAALYKNAALLVQPSLEEGFSLPPLEALAFGTPVAVSDIPVHREILGDAAAYFDPLNPDYMAKTILNALRNPVKSPLPRAYSWQNNARQTLHLYEQASLV</sequence>
<feature type="domain" description="Glycosyltransferase subfamily 4-like N-terminal" evidence="3">
    <location>
        <begin position="87"/>
        <end position="184"/>
    </location>
</feature>
<dbReference type="GO" id="GO:0016757">
    <property type="term" value="F:glycosyltransferase activity"/>
    <property type="evidence" value="ECO:0007669"/>
    <property type="project" value="InterPro"/>
</dbReference>
<reference evidence="4 5" key="1">
    <citation type="journal article" date="2016" name="Nat. Commun.">
        <title>Thousands of microbial genomes shed light on interconnected biogeochemical processes in an aquifer system.</title>
        <authorList>
            <person name="Anantharaman K."/>
            <person name="Brown C.T."/>
            <person name="Hug L.A."/>
            <person name="Sharon I."/>
            <person name="Castelle C.J."/>
            <person name="Probst A.J."/>
            <person name="Thomas B.C."/>
            <person name="Singh A."/>
            <person name="Wilkins M.J."/>
            <person name="Karaoz U."/>
            <person name="Brodie E.L."/>
            <person name="Williams K.H."/>
            <person name="Hubbard S.S."/>
            <person name="Banfield J.F."/>
        </authorList>
    </citation>
    <scope>NUCLEOTIDE SEQUENCE [LARGE SCALE GENOMIC DNA]</scope>
</reference>
<dbReference type="GO" id="GO:0009103">
    <property type="term" value="P:lipopolysaccharide biosynthetic process"/>
    <property type="evidence" value="ECO:0007669"/>
    <property type="project" value="TreeGrafter"/>
</dbReference>
<evidence type="ECO:0000313" key="5">
    <source>
        <dbReference type="Proteomes" id="UP000176897"/>
    </source>
</evidence>
<evidence type="ECO:0000313" key="4">
    <source>
        <dbReference type="EMBL" id="OGL81024.1"/>
    </source>
</evidence>
<dbReference type="Pfam" id="PF00534">
    <property type="entry name" value="Glycos_transf_1"/>
    <property type="match status" value="1"/>
</dbReference>
<dbReference type="Proteomes" id="UP000176897">
    <property type="component" value="Unassembled WGS sequence"/>
</dbReference>
<proteinExistence type="predicted"/>
<evidence type="ECO:0000259" key="2">
    <source>
        <dbReference type="Pfam" id="PF00534"/>
    </source>
</evidence>